<accession>A0ACC3DXT6</accession>
<reference evidence="1" key="1">
    <citation type="submission" date="2024-09" db="EMBL/GenBank/DDBJ databases">
        <title>Black Yeasts Isolated from many extreme environments.</title>
        <authorList>
            <person name="Coleine C."/>
            <person name="Stajich J.E."/>
            <person name="Selbmann L."/>
        </authorList>
    </citation>
    <scope>NUCLEOTIDE SEQUENCE</scope>
    <source>
        <strain evidence="1">CCFEE 5737</strain>
    </source>
</reference>
<comment type="caution">
    <text evidence="1">The sequence shown here is derived from an EMBL/GenBank/DDBJ whole genome shotgun (WGS) entry which is preliminary data.</text>
</comment>
<evidence type="ECO:0000313" key="1">
    <source>
        <dbReference type="EMBL" id="KAK3081668.1"/>
    </source>
</evidence>
<keyword evidence="2" id="KW-1185">Reference proteome</keyword>
<evidence type="ECO:0000313" key="2">
    <source>
        <dbReference type="Proteomes" id="UP001186974"/>
    </source>
</evidence>
<gene>
    <name evidence="1" type="ORF">LTS18_004107</name>
</gene>
<organism evidence="1 2">
    <name type="scientific">Coniosporium uncinatum</name>
    <dbReference type="NCBI Taxonomy" id="93489"/>
    <lineage>
        <taxon>Eukaryota</taxon>
        <taxon>Fungi</taxon>
        <taxon>Dikarya</taxon>
        <taxon>Ascomycota</taxon>
        <taxon>Pezizomycotina</taxon>
        <taxon>Dothideomycetes</taxon>
        <taxon>Dothideomycetes incertae sedis</taxon>
        <taxon>Coniosporium</taxon>
    </lineage>
</organism>
<name>A0ACC3DXT6_9PEZI</name>
<dbReference type="Proteomes" id="UP001186974">
    <property type="component" value="Unassembled WGS sequence"/>
</dbReference>
<protein>
    <submittedName>
        <fullName evidence="1">Uncharacterized protein</fullName>
    </submittedName>
</protein>
<dbReference type="EMBL" id="JAWDJW010000097">
    <property type="protein sequence ID" value="KAK3081668.1"/>
    <property type="molecule type" value="Genomic_DNA"/>
</dbReference>
<sequence>MFFLKPVPTKNSFSFRAADVLGLVWALGEGTAHLDVYSLVRASPEHWPKSNDVEKKLRTVVELAEGWRCTPSQILDLLADYYPNIDFNDAFRKVSTLKALASLKLTPNDCDIAKSWLALTQEDTEPVIPAALSPRQLATALEEHPTAMHAGRNAVLAGPPSFAAPFRGLYGRSPFDHDKSSSSGDEGEHNATSRNLPRRVVFPPYERSRPAKPSRPSVDQDCKAVAAALVDFWKDVGDAADEEDDDDDDEDEDSVRKSRKHTVLDTHVNICVLAALRSLAEREPDVSQALKLLQAQMPNVNGIRGEISQAQVPLGVQAVAPIADQVEVQITFPKQTANKKDADQTPKQANRSNDSKIVQFTKSVRKKVRHATKAIAGLEIKVTPSSRTGKICLGVVLLSAVGFALAIGRGTGRVTLPIKASAIVATNTSAKATIAHIGKKGVSGMIRNPYRVSNNVCRGRGPALTVFSAASSRAKHRKLMAMLRRG</sequence>
<proteinExistence type="predicted"/>